<name>A0A7J6GT69_CANSA</name>
<feature type="region of interest" description="Disordered" evidence="1">
    <location>
        <begin position="691"/>
        <end position="718"/>
    </location>
</feature>
<feature type="region of interest" description="Disordered" evidence="1">
    <location>
        <begin position="356"/>
        <end position="384"/>
    </location>
</feature>
<dbReference type="Proteomes" id="UP000525078">
    <property type="component" value="Unassembled WGS sequence"/>
</dbReference>
<evidence type="ECO:0000313" key="3">
    <source>
        <dbReference type="EMBL" id="KAF4386134.1"/>
    </source>
</evidence>
<dbReference type="EMBL" id="JAATIQ010000039">
    <property type="protein sequence ID" value="KAF4395701.1"/>
    <property type="molecule type" value="Genomic_DNA"/>
</dbReference>
<comment type="caution">
    <text evidence="3">The sequence shown here is derived from an EMBL/GenBank/DDBJ whole genome shotgun (WGS) entry which is preliminary data.</text>
</comment>
<dbReference type="Proteomes" id="UP000583929">
    <property type="component" value="Unassembled WGS sequence"/>
</dbReference>
<keyword evidence="6" id="KW-1185">Reference proteome</keyword>
<evidence type="ECO:0000256" key="1">
    <source>
        <dbReference type="SAM" id="MobiDB-lite"/>
    </source>
</evidence>
<gene>
    <name evidence="3" type="ORF">F8388_016386</name>
    <name evidence="2" type="ORF">G4B88_008692</name>
    <name evidence="4" type="ORF">G4B88_013475</name>
</gene>
<evidence type="ECO:0008006" key="7">
    <source>
        <dbReference type="Google" id="ProtNLM"/>
    </source>
</evidence>
<evidence type="ECO:0000313" key="5">
    <source>
        <dbReference type="Proteomes" id="UP000525078"/>
    </source>
</evidence>
<feature type="compositionally biased region" description="Acidic residues" evidence="1">
    <location>
        <begin position="24"/>
        <end position="33"/>
    </location>
</feature>
<evidence type="ECO:0000313" key="2">
    <source>
        <dbReference type="EMBL" id="KAF4346493.1"/>
    </source>
</evidence>
<feature type="compositionally biased region" description="Basic and acidic residues" evidence="1">
    <location>
        <begin position="691"/>
        <end position="705"/>
    </location>
</feature>
<feature type="compositionally biased region" description="Polar residues" evidence="1">
    <location>
        <begin position="709"/>
        <end position="718"/>
    </location>
</feature>
<sequence length="718" mass="77463">MADSRNRDFCENDRNNGDRNGVDDQYDGVEYEDSSSASFGAGSASRSEVGLEERLTEILVEERDGDLLLQQNNREERVLQWLMALDMQVIGACRTDERLKPLLKMNASNGAAEDRLLAHLSQHFEPAEVGMLARCFCIPLVSIRVGKINKQGTLLCPTAVRIVNYIVVVLFPPSMHVKWAYSIMISELRGSKGIVPRGNLNLTVLPTSDLRLSFVGDDGHTERLVVLSSQSHCSTITIEGIATDSSGRSFLIKVPESQSFYFWCSEKSKLLGNELLSKMNDLLSRRPSIAELTGISDSRLGCFATQLRAYLVGSTTVGTQINEHQNARIEQSDATTPQDGQFSSVLSKSLRLRHPGSQVVRPNSSFQASLSPRSSSFKEGMSRNLSSLKNSAREMLRRRGDSHPAVDNLTITSVLAPDGSLSHFENVKVPETIRSLSLPSSSFLESLGNLSVPATLSSESQIPLMGAPLLSPYYCWCPPGSSTLQCSAEPIQFPSSSLESPLLPPLSSLLPSTISSSLLTQTPPFNLVDSPSLDFPAFLPDPLVRFPRPTAQQIPTFTPLMCDPIVHIPVIDVCSSGQGYLVSAGPAMSTAIPPLHPNLVNPLIPDTNSMVEKGARETLRMLINSSSQNMHSQANENPGMMVGGSRGLYGRTVDVGVIVGGSRGLFGGSRDVGVIASSIAAIGLVSLSGRSDGDSHGHSGLHEEESCGYNGSCSDDED</sequence>
<dbReference type="PANTHER" id="PTHR36741">
    <property type="entry name" value="OS07G0100500 PROTEIN"/>
    <property type="match status" value="1"/>
</dbReference>
<feature type="compositionally biased region" description="Polar residues" evidence="1">
    <location>
        <begin position="360"/>
        <end position="384"/>
    </location>
</feature>
<accession>A0A7J6GT69</accession>
<reference evidence="5 6" key="1">
    <citation type="journal article" date="2020" name="bioRxiv">
        <title>Sequence and annotation of 42 cannabis genomes reveals extensive copy number variation in cannabinoid synthesis and pathogen resistance genes.</title>
        <authorList>
            <person name="Mckernan K.J."/>
            <person name="Helbert Y."/>
            <person name="Kane L.T."/>
            <person name="Ebling H."/>
            <person name="Zhang L."/>
            <person name="Liu B."/>
            <person name="Eaton Z."/>
            <person name="Mclaughlin S."/>
            <person name="Kingan S."/>
            <person name="Baybayan P."/>
            <person name="Concepcion G."/>
            <person name="Jordan M."/>
            <person name="Riva A."/>
            <person name="Barbazuk W."/>
            <person name="Harkins T."/>
        </authorList>
    </citation>
    <scope>NUCLEOTIDE SEQUENCE [LARGE SCALE GENOMIC DNA]</scope>
    <source>
        <strain evidence="5 6">cv. Jamaican Lion 4</strain>
        <strain evidence="2">Father</strain>
        <strain evidence="3">Mother</strain>
        <tissue evidence="3">Leaf</tissue>
    </source>
</reference>
<proteinExistence type="predicted"/>
<evidence type="ECO:0000313" key="6">
    <source>
        <dbReference type="Proteomes" id="UP000583929"/>
    </source>
</evidence>
<organism evidence="3 5">
    <name type="scientific">Cannabis sativa</name>
    <name type="common">Hemp</name>
    <name type="synonym">Marijuana</name>
    <dbReference type="NCBI Taxonomy" id="3483"/>
    <lineage>
        <taxon>Eukaryota</taxon>
        <taxon>Viridiplantae</taxon>
        <taxon>Streptophyta</taxon>
        <taxon>Embryophyta</taxon>
        <taxon>Tracheophyta</taxon>
        <taxon>Spermatophyta</taxon>
        <taxon>Magnoliopsida</taxon>
        <taxon>eudicotyledons</taxon>
        <taxon>Gunneridae</taxon>
        <taxon>Pentapetalae</taxon>
        <taxon>rosids</taxon>
        <taxon>fabids</taxon>
        <taxon>Rosales</taxon>
        <taxon>Cannabaceae</taxon>
        <taxon>Cannabis</taxon>
    </lineage>
</organism>
<feature type="compositionally biased region" description="Low complexity" evidence="1">
    <location>
        <begin position="34"/>
        <end position="45"/>
    </location>
</feature>
<dbReference type="PANTHER" id="PTHR36741:SF1">
    <property type="entry name" value="OS07G0100500 PROTEIN"/>
    <property type="match status" value="1"/>
</dbReference>
<protein>
    <recommendedName>
        <fullName evidence="7">RNI-like superfamily protein</fullName>
    </recommendedName>
</protein>
<dbReference type="AlphaFoldDB" id="A0A7J6GT69"/>
<feature type="compositionally biased region" description="Basic and acidic residues" evidence="1">
    <location>
        <begin position="1"/>
        <end position="22"/>
    </location>
</feature>
<dbReference type="EMBL" id="JAATIQ010000992">
    <property type="protein sequence ID" value="KAF4346493.1"/>
    <property type="molecule type" value="Genomic_DNA"/>
</dbReference>
<dbReference type="EMBL" id="JAATIP010000043">
    <property type="protein sequence ID" value="KAF4386134.1"/>
    <property type="molecule type" value="Genomic_DNA"/>
</dbReference>
<evidence type="ECO:0000313" key="4">
    <source>
        <dbReference type="EMBL" id="KAF4395701.1"/>
    </source>
</evidence>
<feature type="region of interest" description="Disordered" evidence="1">
    <location>
        <begin position="1"/>
        <end position="45"/>
    </location>
</feature>